<feature type="transmembrane region" description="Helical" evidence="3">
    <location>
        <begin position="676"/>
        <end position="696"/>
    </location>
</feature>
<feature type="compositionally biased region" description="Basic and acidic residues" evidence="2">
    <location>
        <begin position="195"/>
        <end position="204"/>
    </location>
</feature>
<keyword evidence="5" id="KW-1185">Reference proteome</keyword>
<dbReference type="Gene3D" id="1.20.5.1700">
    <property type="match status" value="1"/>
</dbReference>
<keyword evidence="1" id="KW-0175">Coiled coil</keyword>
<gene>
    <name evidence="4" type="ORF">PHAVU_007G183300g</name>
</gene>
<proteinExistence type="predicted"/>
<dbReference type="Gene3D" id="2.150.10.10">
    <property type="entry name" value="Serralysin-like metalloprotease, C-terminal"/>
    <property type="match status" value="1"/>
</dbReference>
<dbReference type="AlphaFoldDB" id="V7BFV9"/>
<feature type="compositionally biased region" description="Polar residues" evidence="2">
    <location>
        <begin position="8"/>
        <end position="23"/>
    </location>
</feature>
<feature type="region of interest" description="Disordered" evidence="2">
    <location>
        <begin position="195"/>
        <end position="301"/>
    </location>
</feature>
<keyword evidence="3" id="KW-1133">Transmembrane helix</keyword>
<accession>V7BFV9</accession>
<dbReference type="SMR" id="V7BFV9"/>
<evidence type="ECO:0000256" key="3">
    <source>
        <dbReference type="SAM" id="Phobius"/>
    </source>
</evidence>
<dbReference type="OrthoDB" id="689590at2759"/>
<reference evidence="5" key="1">
    <citation type="journal article" date="2014" name="Nat. Genet.">
        <title>A reference genome for common bean and genome-wide analysis of dual domestications.</title>
        <authorList>
            <person name="Schmutz J."/>
            <person name="McClean P.E."/>
            <person name="Mamidi S."/>
            <person name="Wu G.A."/>
            <person name="Cannon S.B."/>
            <person name="Grimwood J."/>
            <person name="Jenkins J."/>
            <person name="Shu S."/>
            <person name="Song Q."/>
            <person name="Chavarro C."/>
            <person name="Torres-Torres M."/>
            <person name="Geffroy V."/>
            <person name="Moghaddam S.M."/>
            <person name="Gao D."/>
            <person name="Abernathy B."/>
            <person name="Barry K."/>
            <person name="Blair M."/>
            <person name="Brick M.A."/>
            <person name="Chovatia M."/>
            <person name="Gepts P."/>
            <person name="Goodstein D.M."/>
            <person name="Gonzales M."/>
            <person name="Hellsten U."/>
            <person name="Hyten D.L."/>
            <person name="Jia G."/>
            <person name="Kelly J.D."/>
            <person name="Kudrna D."/>
            <person name="Lee R."/>
            <person name="Richard M.M."/>
            <person name="Miklas P.N."/>
            <person name="Osorno J.M."/>
            <person name="Rodrigues J."/>
            <person name="Thareau V."/>
            <person name="Urrea C.A."/>
            <person name="Wang M."/>
            <person name="Yu Y."/>
            <person name="Zhang M."/>
            <person name="Wing R.A."/>
            <person name="Cregan P.B."/>
            <person name="Rokhsar D.S."/>
            <person name="Jackson S.A."/>
        </authorList>
    </citation>
    <scope>NUCLEOTIDE SEQUENCE [LARGE SCALE GENOMIC DNA]</scope>
    <source>
        <strain evidence="5">cv. G19833</strain>
    </source>
</reference>
<feature type="region of interest" description="Disordered" evidence="2">
    <location>
        <begin position="1"/>
        <end position="23"/>
    </location>
</feature>
<name>V7BFV9_PHAVU</name>
<evidence type="ECO:0000313" key="4">
    <source>
        <dbReference type="EMBL" id="ESW16764.1"/>
    </source>
</evidence>
<dbReference type="Proteomes" id="UP000000226">
    <property type="component" value="Chromosome 7"/>
</dbReference>
<feature type="compositionally biased region" description="Basic and acidic residues" evidence="2">
    <location>
        <begin position="240"/>
        <end position="260"/>
    </location>
</feature>
<evidence type="ECO:0000256" key="1">
    <source>
        <dbReference type="SAM" id="Coils"/>
    </source>
</evidence>
<dbReference type="eggNOG" id="ENOG502QRUN">
    <property type="taxonomic scope" value="Eukaryota"/>
</dbReference>
<dbReference type="PhylomeDB" id="V7BFV9"/>
<dbReference type="EMBL" id="CM002294">
    <property type="protein sequence ID" value="ESW16764.1"/>
    <property type="molecule type" value="Genomic_DNA"/>
</dbReference>
<feature type="coiled-coil region" evidence="1">
    <location>
        <begin position="106"/>
        <end position="133"/>
    </location>
</feature>
<dbReference type="Gramene" id="ESW16764">
    <property type="protein sequence ID" value="ESW16764"/>
    <property type="gene ID" value="PHAVU_007G183300g"/>
</dbReference>
<feature type="coiled-coil region" evidence="1">
    <location>
        <begin position="639"/>
        <end position="666"/>
    </location>
</feature>
<dbReference type="OMA" id="RNDYNDQ"/>
<feature type="compositionally biased region" description="Basic and acidic residues" evidence="2">
    <location>
        <begin position="268"/>
        <end position="288"/>
    </location>
</feature>
<dbReference type="InterPro" id="IPR011049">
    <property type="entry name" value="Serralysin-like_metalloprot_C"/>
</dbReference>
<evidence type="ECO:0000313" key="5">
    <source>
        <dbReference type="Proteomes" id="UP000000226"/>
    </source>
</evidence>
<organism evidence="4 5">
    <name type="scientific">Phaseolus vulgaris</name>
    <name type="common">Kidney bean</name>
    <name type="synonym">French bean</name>
    <dbReference type="NCBI Taxonomy" id="3885"/>
    <lineage>
        <taxon>Eukaryota</taxon>
        <taxon>Viridiplantae</taxon>
        <taxon>Streptophyta</taxon>
        <taxon>Embryophyta</taxon>
        <taxon>Tracheophyta</taxon>
        <taxon>Spermatophyta</taxon>
        <taxon>Magnoliopsida</taxon>
        <taxon>eudicotyledons</taxon>
        <taxon>Gunneridae</taxon>
        <taxon>Pentapetalae</taxon>
        <taxon>rosids</taxon>
        <taxon>fabids</taxon>
        <taxon>Fabales</taxon>
        <taxon>Fabaceae</taxon>
        <taxon>Papilionoideae</taxon>
        <taxon>50 kb inversion clade</taxon>
        <taxon>NPAAA clade</taxon>
        <taxon>indigoferoid/millettioid clade</taxon>
        <taxon>Phaseoleae</taxon>
        <taxon>Phaseolus</taxon>
    </lineage>
</organism>
<feature type="compositionally biased region" description="Basic and acidic residues" evidence="2">
    <location>
        <begin position="212"/>
        <end position="232"/>
    </location>
</feature>
<keyword evidence="3" id="KW-0472">Membrane</keyword>
<keyword evidence="3" id="KW-0812">Transmembrane</keyword>
<evidence type="ECO:0000256" key="2">
    <source>
        <dbReference type="SAM" id="MobiDB-lite"/>
    </source>
</evidence>
<protein>
    <submittedName>
        <fullName evidence="4">Uncharacterized protein</fullName>
    </submittedName>
</protein>
<sequence length="699" mass="78891">MAKKKMSSSHSQEAKQSQIETQTMPMATVTDDSSLQKIQNLKNLNGVLLKETAQCRHQIDSLQSELHRSAVTYHDNLAAFHIENAVTSAFVDSQVKEMNICFDTLLGEKEGEVEGLNRELKGLAARLRNETGALAKERDGLVYETKRLKESVDREGKLRGEAEKIRLDGERLLLQKERDIADLKTARDTALKSSAELKTERDSALKSSAQLKTERDTALKSSAELKTERDSALKSSAQLKTERDTALKNSAELKTERDSALKSSAQLKTERDTALKSSAELKTERDSALKSSAQLKTERDSALRSSAELKAELDSALKSSRLSLASIESLKKDIEAVTREKGEFAKLCKNHEQKIGALEEELTRVNESWTIQEECMRVEFVNVDAKLGLATQRVEEMAREISSLLEQKKDTEKIVERLTEDNDGVRKSLNVALKELEDKQHEIDEAVRVKGEIEKVKADLESEIVDLRGKINELKKSCMEFEEENKQLLSQVKSYKSAVEEGRVEKENMKKVFDEEKNKVEKLELLIAELKEMGKKRDADLGQVRSDRDKMVENEKKLEGNVSDLRKENDELQSKLVEARKEVEDLSAKIEVWCNNWNKALTLLKNTATLVSQQKVREEEVVWCENNVEEMEEIAVGEVERIKKAFESKEEMLDEMKQKVVSLNKSVAGAHKSKNMWTVISSATTIFAAALAAYVARGR</sequence>
<feature type="coiled-coil region" evidence="1">
    <location>
        <begin position="348"/>
        <end position="596"/>
    </location>
</feature>